<evidence type="ECO:0000313" key="3">
    <source>
        <dbReference type="EMBL" id="KGH08699.1"/>
    </source>
</evidence>
<dbReference type="Proteomes" id="UP000029549">
    <property type="component" value="Unassembled WGS sequence"/>
</dbReference>
<dbReference type="EMBL" id="AWTN01000159">
    <property type="protein sequence ID" value="KGG82209.1"/>
    <property type="molecule type" value="Genomic_DNA"/>
</dbReference>
<proteinExistence type="predicted"/>
<dbReference type="PROSITE" id="PS51257">
    <property type="entry name" value="PROKAR_LIPOPROTEIN"/>
    <property type="match status" value="1"/>
</dbReference>
<dbReference type="Proteomes" id="UP000029567">
    <property type="component" value="Unassembled WGS sequence"/>
</dbReference>
<dbReference type="RefSeq" id="WP_034352538.1">
    <property type="nucleotide sequence ID" value="NZ_AWOS01000022.1"/>
</dbReference>
<evidence type="ECO:0000313" key="2">
    <source>
        <dbReference type="EMBL" id="KGG82209.1"/>
    </source>
</evidence>
<evidence type="ECO:0000313" key="4">
    <source>
        <dbReference type="Proteomes" id="UP000029549"/>
    </source>
</evidence>
<feature type="chain" id="PRO_5007383725" description="Lipoprotein" evidence="1">
    <location>
        <begin position="28"/>
        <end position="136"/>
    </location>
</feature>
<keyword evidence="4" id="KW-1185">Reference proteome</keyword>
<organism evidence="2 5">
    <name type="scientific">Comamonas thiooxydans</name>
    <dbReference type="NCBI Taxonomy" id="363952"/>
    <lineage>
        <taxon>Bacteria</taxon>
        <taxon>Pseudomonadati</taxon>
        <taxon>Pseudomonadota</taxon>
        <taxon>Betaproteobacteria</taxon>
        <taxon>Burkholderiales</taxon>
        <taxon>Comamonadaceae</taxon>
        <taxon>Comamonas</taxon>
    </lineage>
</organism>
<protein>
    <recommendedName>
        <fullName evidence="6">Lipoprotein</fullName>
    </recommendedName>
</protein>
<comment type="caution">
    <text evidence="2">The sequence shown here is derived from an EMBL/GenBank/DDBJ whole genome shotgun (WGS) entry which is preliminary data.</text>
</comment>
<reference evidence="4 5" key="1">
    <citation type="submission" date="2013-09" db="EMBL/GenBank/DDBJ databases">
        <title>High correlation between genotypes and phenotypes of environmental bacteria Comamonas testosteroni strains.</title>
        <authorList>
            <person name="Liu L."/>
            <person name="Zhu W."/>
            <person name="Xia X."/>
            <person name="Xu B."/>
            <person name="Luo M."/>
            <person name="Wang G."/>
        </authorList>
    </citation>
    <scope>NUCLEOTIDE SEQUENCE [LARGE SCALE GENOMIC DNA]</scope>
    <source>
        <strain evidence="3 4">DF2</strain>
        <strain evidence="2 5">JL14</strain>
    </source>
</reference>
<keyword evidence="1" id="KW-0732">Signal</keyword>
<evidence type="ECO:0008006" key="6">
    <source>
        <dbReference type="Google" id="ProtNLM"/>
    </source>
</evidence>
<gene>
    <name evidence="2" type="ORF">P245_27190</name>
    <name evidence="3" type="ORF">P608_17405</name>
</gene>
<evidence type="ECO:0000256" key="1">
    <source>
        <dbReference type="SAM" id="SignalP"/>
    </source>
</evidence>
<accession>A0A0K6HRC4</accession>
<feature type="signal peptide" evidence="1">
    <location>
        <begin position="1"/>
        <end position="27"/>
    </location>
</feature>
<dbReference type="AlphaFoldDB" id="A0A096E153"/>
<sequence length="136" mass="14772">MIAKPLFSFLLLALTGLAGCNSGEAQAPLSKQAQATRDAAPEQVFKGVLAGQPVFLLVHDCEVFLVEPLEKGEVRWEKVLAPEPYPFFTSCQRQSIRYEEGVLRVTLGRMAFGAGGCCATGGDYRSTDGRSWKKTS</sequence>
<dbReference type="OrthoDB" id="8656237at2"/>
<dbReference type="EMBL" id="AWTP01000122">
    <property type="protein sequence ID" value="KGH08699.1"/>
    <property type="molecule type" value="Genomic_DNA"/>
</dbReference>
<evidence type="ECO:0000313" key="5">
    <source>
        <dbReference type="Proteomes" id="UP000029567"/>
    </source>
</evidence>
<accession>A0A096E153</accession>
<name>A0A096E153_9BURK</name>